<protein>
    <recommendedName>
        <fullName evidence="3">SUKH-4 immunity protein of toxin-antitoxin system</fullName>
    </recommendedName>
</protein>
<proteinExistence type="predicted"/>
<dbReference type="Proteomes" id="UP001220509">
    <property type="component" value="Chromosome"/>
</dbReference>
<evidence type="ECO:0000313" key="2">
    <source>
        <dbReference type="Proteomes" id="UP001220509"/>
    </source>
</evidence>
<gene>
    <name evidence="1" type="ORF">PQ456_12225</name>
</gene>
<organism evidence="1 2">
    <name type="scientific">Paenibacillus kyungheensis</name>
    <dbReference type="NCBI Taxonomy" id="1452732"/>
    <lineage>
        <taxon>Bacteria</taxon>
        <taxon>Bacillati</taxon>
        <taxon>Bacillota</taxon>
        <taxon>Bacilli</taxon>
        <taxon>Bacillales</taxon>
        <taxon>Paenibacillaceae</taxon>
        <taxon>Paenibacillus</taxon>
    </lineage>
</organism>
<keyword evidence="2" id="KW-1185">Reference proteome</keyword>
<dbReference type="KEGG" id="pka:PQ456_12225"/>
<evidence type="ECO:0000313" key="1">
    <source>
        <dbReference type="EMBL" id="WCT53976.1"/>
    </source>
</evidence>
<dbReference type="EMBL" id="CP117416">
    <property type="protein sequence ID" value="WCT53976.1"/>
    <property type="molecule type" value="Genomic_DNA"/>
</dbReference>
<dbReference type="AlphaFoldDB" id="A0AAX3LXA2"/>
<accession>A0AAX3LXA2</accession>
<reference evidence="1 2" key="1">
    <citation type="submission" date="2023-02" db="EMBL/GenBank/DDBJ databases">
        <title>Genome sequence of Paenibacillus kyungheensis KACC 18744.</title>
        <authorList>
            <person name="Kim S."/>
            <person name="Heo J."/>
            <person name="Kwon S.-W."/>
        </authorList>
    </citation>
    <scope>NUCLEOTIDE SEQUENCE [LARGE SCALE GENOMIC DNA]</scope>
    <source>
        <strain evidence="1 2">KACC 18744</strain>
    </source>
</reference>
<evidence type="ECO:0008006" key="3">
    <source>
        <dbReference type="Google" id="ProtNLM"/>
    </source>
</evidence>
<name>A0AAX3LXA2_9BACL</name>
<sequence length="190" mass="21762">MGTHFANIHIQTDQLEEVLKALQEVNPYRDQEIMGHSSKNIYVVGEYKKGWISVLNDFFAWGEVSSFAEELSSSLPFPVLAIGYFDDDVFEMNIFVNGSESTAQIWCSDGVREDYGLEDKEADISILAELVGREYIDALNQLLSITDCEQAVHALQRIIQIPLWLRSDWLDTITDQELAQKYIQYHFTSN</sequence>
<dbReference type="RefSeq" id="WP_273612532.1">
    <property type="nucleotide sequence ID" value="NZ_CP117416.1"/>
</dbReference>